<comment type="caution">
    <text evidence="1">The sequence shown here is derived from an EMBL/GenBank/DDBJ whole genome shotgun (WGS) entry which is preliminary data.</text>
</comment>
<organism evidence="1 2">
    <name type="scientific">Kaistella daneshvariae</name>
    <dbReference type="NCBI Taxonomy" id="2487074"/>
    <lineage>
        <taxon>Bacteria</taxon>
        <taxon>Pseudomonadati</taxon>
        <taxon>Bacteroidota</taxon>
        <taxon>Flavobacteriia</taxon>
        <taxon>Flavobacteriales</taxon>
        <taxon>Weeksellaceae</taxon>
        <taxon>Chryseobacterium group</taxon>
        <taxon>Kaistella</taxon>
    </lineage>
</organism>
<sequence length="76" mass="9011">MPISGGIFFHEDFKTKKVWTTKTRKNPHRKFRGIGTKFLEVKVKKYTVKMAKFSKIPEKFDKQNFGKKDAFRGKKN</sequence>
<evidence type="ECO:0000313" key="2">
    <source>
        <dbReference type="Proteomes" id="UP000270224"/>
    </source>
</evidence>
<proteinExistence type="predicted"/>
<dbReference type="EMBL" id="RJUG01000001">
    <property type="protein sequence ID" value="ROI10338.1"/>
    <property type="molecule type" value="Genomic_DNA"/>
</dbReference>
<dbReference type="Proteomes" id="UP000270224">
    <property type="component" value="Unassembled WGS sequence"/>
</dbReference>
<reference evidence="2" key="2">
    <citation type="submission" date="2018-11" db="EMBL/GenBank/DDBJ databases">
        <title>Proposal to divide the Flavobacteriaceae and reorganize its genera based on Amino Acid Identity values calculated from whole genome sequences.</title>
        <authorList>
            <person name="Nicholson A.C."/>
            <person name="Gulvik C.A."/>
            <person name="Whitney A.M."/>
            <person name="Humrighouse B.W."/>
            <person name="Bell M."/>
            <person name="Holmens B."/>
            <person name="Steigerwalt A."/>
            <person name="Villarma A."/>
            <person name="Sheth M."/>
            <person name="Batra D."/>
            <person name="Pryor J."/>
            <person name="Bernardet J.-F."/>
            <person name="Hugo C."/>
            <person name="Kampfer P."/>
            <person name="Newman J."/>
            <person name="Mcquiston J.R."/>
        </authorList>
    </citation>
    <scope>NUCLEOTIDE SEQUENCE [LARGE SCALE GENOMIC DNA]</scope>
    <source>
        <strain evidence="2">H3056</strain>
    </source>
</reference>
<accession>A0A3N0WYY1</accession>
<evidence type="ECO:0000313" key="1">
    <source>
        <dbReference type="EMBL" id="ROI10338.1"/>
    </source>
</evidence>
<gene>
    <name evidence="1" type="ORF">EGI11_00035</name>
</gene>
<protein>
    <submittedName>
        <fullName evidence="1">Uncharacterized protein</fullName>
    </submittedName>
</protein>
<name>A0A3N0WYY1_9FLAO</name>
<reference evidence="2" key="1">
    <citation type="submission" date="2018-11" db="EMBL/GenBank/DDBJ databases">
        <title>Proposal to divide the Flavobacteriaceae and reorganize its genera based on Amino Acid Identity values calculated from whole genome sequences.</title>
        <authorList>
            <person name="Nicholson A.C."/>
            <person name="Gulvik C.A."/>
            <person name="Whitney A.M."/>
            <person name="Humrighouse B.W."/>
            <person name="Bell M."/>
            <person name="Holmes B."/>
            <person name="Steigerwalt A."/>
            <person name="Villarma A."/>
            <person name="Sheth M."/>
            <person name="Batra D."/>
            <person name="Pryor J."/>
            <person name="Bernardet J.-F."/>
            <person name="Hugo C."/>
            <person name="Kampfer P."/>
            <person name="Newman J."/>
            <person name="Mcquiston J.R."/>
        </authorList>
    </citation>
    <scope>NUCLEOTIDE SEQUENCE [LARGE SCALE GENOMIC DNA]</scope>
    <source>
        <strain evidence="2">H3056</strain>
    </source>
</reference>
<dbReference type="AlphaFoldDB" id="A0A3N0WYY1"/>